<evidence type="ECO:0000259" key="2">
    <source>
        <dbReference type="Pfam" id="PF07596"/>
    </source>
</evidence>
<keyword evidence="4" id="KW-1185">Reference proteome</keyword>
<dbReference type="PANTHER" id="PTHR30093:SF2">
    <property type="entry name" value="TYPE II SECRETION SYSTEM PROTEIN H"/>
    <property type="match status" value="1"/>
</dbReference>
<name>A0A2Z3H6P1_9BACT</name>
<dbReference type="Proteomes" id="UP000245802">
    <property type="component" value="Chromosome"/>
</dbReference>
<dbReference type="EMBL" id="CP025958">
    <property type="protein sequence ID" value="AWM37324.1"/>
    <property type="molecule type" value="Genomic_DNA"/>
</dbReference>
<dbReference type="InterPro" id="IPR012902">
    <property type="entry name" value="N_methyl_site"/>
</dbReference>
<dbReference type="OrthoDB" id="276576at2"/>
<evidence type="ECO:0000313" key="4">
    <source>
        <dbReference type="Proteomes" id="UP000245802"/>
    </source>
</evidence>
<dbReference type="InterPro" id="IPR027558">
    <property type="entry name" value="Pre_pil_HX9DG_C"/>
</dbReference>
<feature type="transmembrane region" description="Helical" evidence="1">
    <location>
        <begin position="7"/>
        <end position="31"/>
    </location>
</feature>
<reference evidence="3 4" key="1">
    <citation type="submission" date="2018-01" db="EMBL/GenBank/DDBJ databases">
        <title>G. obscuriglobus.</title>
        <authorList>
            <person name="Franke J."/>
            <person name="Blomberg W."/>
            <person name="Selmecki A."/>
        </authorList>
    </citation>
    <scope>NUCLEOTIDE SEQUENCE [LARGE SCALE GENOMIC DNA]</scope>
    <source>
        <strain evidence="3 4">DSM 5831</strain>
    </source>
</reference>
<dbReference type="AlphaFoldDB" id="A0A2Z3H6P1"/>
<keyword evidence="1" id="KW-0812">Transmembrane</keyword>
<dbReference type="InterPro" id="IPR045584">
    <property type="entry name" value="Pilin-like"/>
</dbReference>
<dbReference type="RefSeq" id="WP_010047675.1">
    <property type="nucleotide sequence ID" value="NZ_CP025958.1"/>
</dbReference>
<dbReference type="PANTHER" id="PTHR30093">
    <property type="entry name" value="GENERAL SECRETION PATHWAY PROTEIN G"/>
    <property type="match status" value="1"/>
</dbReference>
<dbReference type="Pfam" id="PF07596">
    <property type="entry name" value="SBP_bac_10"/>
    <property type="match status" value="1"/>
</dbReference>
<organism evidence="3 4">
    <name type="scientific">Gemmata obscuriglobus</name>
    <dbReference type="NCBI Taxonomy" id="114"/>
    <lineage>
        <taxon>Bacteria</taxon>
        <taxon>Pseudomonadati</taxon>
        <taxon>Planctomycetota</taxon>
        <taxon>Planctomycetia</taxon>
        <taxon>Gemmatales</taxon>
        <taxon>Gemmataceae</taxon>
        <taxon>Gemmata</taxon>
    </lineage>
</organism>
<keyword evidence="1" id="KW-1133">Transmembrane helix</keyword>
<dbReference type="InterPro" id="IPR011453">
    <property type="entry name" value="DUF1559"/>
</dbReference>
<dbReference type="NCBIfam" id="TIGR04294">
    <property type="entry name" value="pre_pil_HX9DG"/>
    <property type="match status" value="1"/>
</dbReference>
<dbReference type="Pfam" id="PF07963">
    <property type="entry name" value="N_methyl"/>
    <property type="match status" value="1"/>
</dbReference>
<evidence type="ECO:0000313" key="3">
    <source>
        <dbReference type="EMBL" id="AWM37324.1"/>
    </source>
</evidence>
<dbReference type="Gene3D" id="3.30.700.10">
    <property type="entry name" value="Glycoprotein, Type 4 Pilin"/>
    <property type="match status" value="1"/>
</dbReference>
<dbReference type="SUPFAM" id="SSF54523">
    <property type="entry name" value="Pili subunits"/>
    <property type="match status" value="1"/>
</dbReference>
<protein>
    <submittedName>
        <fullName evidence="3">Prepilin-type cleavage/methylation domain-containing protein</fullName>
    </submittedName>
</protein>
<evidence type="ECO:0000256" key="1">
    <source>
        <dbReference type="SAM" id="Phobius"/>
    </source>
</evidence>
<keyword evidence="1" id="KW-0472">Membrane</keyword>
<accession>A0A2Z3H6P1</accession>
<dbReference type="NCBIfam" id="TIGR02532">
    <property type="entry name" value="IV_pilin_GFxxxE"/>
    <property type="match status" value="1"/>
</dbReference>
<gene>
    <name evidence="3" type="ORF">C1280_10010</name>
</gene>
<feature type="domain" description="DUF1559" evidence="2">
    <location>
        <begin position="32"/>
        <end position="279"/>
    </location>
</feature>
<proteinExistence type="predicted"/>
<dbReference type="KEGG" id="gog:C1280_10010"/>
<sequence>MSRSRRGFTLIELLVVIAIIAILIGLLLPAVQKVREAAARMKCSNNLKQIGLALHNFHDRNGRLPTSEFHDNGSNPVRWNWQPKILADVEQNAVYAQLDFKVHAWQGNNYALLSKKFGMFVCPSDPFSDATREEESFAGPTWVLSQSDYAACAGDYKNSGGVGQSPDYGNLSYSNPMARGVMARWGWSARFGDISDGLSNTYAVGECVGAFCITQNFAAQSWATTAYPINYQNKSLADNLPTQSTPRWDESIGFRSFHSGGANFLLCDGSVRFVTEGIDGATYRAYASRAGGEALSN</sequence>
<dbReference type="PROSITE" id="PS00409">
    <property type="entry name" value="PROKAR_NTER_METHYL"/>
    <property type="match status" value="1"/>
</dbReference>